<dbReference type="OrthoDB" id="4297040at2"/>
<dbReference type="EMBL" id="CP010849">
    <property type="protein sequence ID" value="AJP02072.1"/>
    <property type="molecule type" value="Genomic_DNA"/>
</dbReference>
<sequence>MATPQQSTDVDLSAAVESLRAAVDGADIVMPSLAVDAATPNLALVDLGRLRADVALRLARALQRGAAA</sequence>
<accession>A0A0C5FQ30</accession>
<dbReference type="PATRIC" id="fig|477245.3.peg.2497"/>
<evidence type="ECO:0000313" key="2">
    <source>
        <dbReference type="Proteomes" id="UP000032234"/>
    </source>
</evidence>
<dbReference type="STRING" id="477245.TU94_11760"/>
<protein>
    <submittedName>
        <fullName evidence="1">Uncharacterized protein</fullName>
    </submittedName>
</protein>
<name>A0A0C5FQ30_9ACTN</name>
<dbReference type="Proteomes" id="UP000032234">
    <property type="component" value="Chromosome"/>
</dbReference>
<reference evidence="1 2" key="1">
    <citation type="submission" date="2015-02" db="EMBL/GenBank/DDBJ databases">
        <title>Genome sequence of thermotolerant Streptomyces cyaneogriseus subsp. Noncyanogenus NMWT1, the producer of nematocidal antibiotics nemadectin.</title>
        <authorList>
            <person name="Wang H."/>
            <person name="Li C."/>
            <person name="Xiang W."/>
            <person name="Wang X."/>
        </authorList>
    </citation>
    <scope>NUCLEOTIDE SEQUENCE [LARGE SCALE GENOMIC DNA]</scope>
    <source>
        <strain evidence="1 2">NMWT 1</strain>
    </source>
</reference>
<dbReference type="KEGG" id="scw:TU94_11760"/>
<proteinExistence type="predicted"/>
<organism evidence="1 2">
    <name type="scientific">Streptomyces cyaneogriseus subsp. noncyanogenus</name>
    <dbReference type="NCBI Taxonomy" id="477245"/>
    <lineage>
        <taxon>Bacteria</taxon>
        <taxon>Bacillati</taxon>
        <taxon>Actinomycetota</taxon>
        <taxon>Actinomycetes</taxon>
        <taxon>Kitasatosporales</taxon>
        <taxon>Streptomycetaceae</taxon>
        <taxon>Streptomyces</taxon>
    </lineage>
</organism>
<evidence type="ECO:0000313" key="1">
    <source>
        <dbReference type="EMBL" id="AJP02072.1"/>
    </source>
</evidence>
<keyword evidence="2" id="KW-1185">Reference proteome</keyword>
<dbReference type="AlphaFoldDB" id="A0A0C5FQ30"/>
<gene>
    <name evidence="1" type="ORF">TU94_11760</name>
</gene>
<dbReference type="RefSeq" id="WP_044381621.1">
    <property type="nucleotide sequence ID" value="NZ_CP010849.1"/>
</dbReference>
<dbReference type="HOGENOM" id="CLU_173373_3_0_11"/>